<keyword evidence="6" id="KW-1185">Reference proteome</keyword>
<dbReference type="PANTHER" id="PTHR30408:SF12">
    <property type="entry name" value="TYPE I RESTRICTION ENZYME MJAVIII SPECIFICITY SUBUNIT"/>
    <property type="match status" value="1"/>
</dbReference>
<feature type="domain" description="Type I restriction modification DNA specificity" evidence="4">
    <location>
        <begin position="62"/>
        <end position="166"/>
    </location>
</feature>
<dbReference type="InterPro" id="IPR044946">
    <property type="entry name" value="Restrct_endonuc_typeI_TRD_sf"/>
</dbReference>
<dbReference type="Pfam" id="PF01420">
    <property type="entry name" value="Methylase_S"/>
    <property type="match status" value="2"/>
</dbReference>
<sequence>MMEKEKIGNITEKVSKWDPRKDALNQFISYIDLSSVDKDLKKINNDKIEVIKGEDAPSRARQLVKQNDILVSTVRPNLNGVAIIEEDYDNATASTGYSVLRCKENCYFRYLYFWTLTPAFVEDMINKASGASYPAVSDRIIKESKIPLPPLPTQKKIAAILDAADAYRQKTKALIKKYDELSQSLFLDMFGDPVVNPKGWEKKELGLITHLKAGNFVSASEINSIKSVDLYPCYGGNGLRGFVQSYTHDGNFVLIGRQGALCGNVKTVNGKFHATEHAIVCSQKMEYNTLWLYYLLDLLNLNKHATGAAQPGLNVGTLNKLDVVYAPFGLQNQFADRIQKIEVQKAQAQESLVKAEELFNSLLGRAFKGEIN</sequence>
<keyword evidence="5" id="KW-0255">Endonuclease</keyword>
<evidence type="ECO:0000256" key="1">
    <source>
        <dbReference type="ARBA" id="ARBA00010923"/>
    </source>
</evidence>
<dbReference type="AlphaFoldDB" id="A0A4Q4KQ61"/>
<dbReference type="SUPFAM" id="SSF116734">
    <property type="entry name" value="DNA methylase specificity domain"/>
    <property type="match status" value="2"/>
</dbReference>
<organism evidence="5 6">
    <name type="scientific">Brumimicrobium glaciale</name>
    <dbReference type="NCBI Taxonomy" id="200475"/>
    <lineage>
        <taxon>Bacteria</taxon>
        <taxon>Pseudomonadati</taxon>
        <taxon>Bacteroidota</taxon>
        <taxon>Flavobacteriia</taxon>
        <taxon>Flavobacteriales</taxon>
        <taxon>Crocinitomicaceae</taxon>
        <taxon>Brumimicrobium</taxon>
    </lineage>
</organism>
<evidence type="ECO:0000313" key="5">
    <source>
        <dbReference type="EMBL" id="RYM35606.1"/>
    </source>
</evidence>
<dbReference type="OrthoDB" id="9816225at2"/>
<accession>A0A4Q4KQ61</accession>
<dbReference type="RefSeq" id="WP_130091973.1">
    <property type="nucleotide sequence ID" value="NZ_SETE01000001.1"/>
</dbReference>
<dbReference type="EMBL" id="SETE01000001">
    <property type="protein sequence ID" value="RYM35606.1"/>
    <property type="molecule type" value="Genomic_DNA"/>
</dbReference>
<keyword evidence="5" id="KW-0378">Hydrolase</keyword>
<comment type="similarity">
    <text evidence="1">Belongs to the type-I restriction system S methylase family.</text>
</comment>
<dbReference type="GO" id="GO:0003677">
    <property type="term" value="F:DNA binding"/>
    <property type="evidence" value="ECO:0007669"/>
    <property type="project" value="UniProtKB-KW"/>
</dbReference>
<dbReference type="GO" id="GO:0009307">
    <property type="term" value="P:DNA restriction-modification system"/>
    <property type="evidence" value="ECO:0007669"/>
    <property type="project" value="UniProtKB-KW"/>
</dbReference>
<comment type="caution">
    <text evidence="5">The sequence shown here is derived from an EMBL/GenBank/DDBJ whole genome shotgun (WGS) entry which is preliminary data.</text>
</comment>
<keyword evidence="5" id="KW-0540">Nuclease</keyword>
<evidence type="ECO:0000256" key="2">
    <source>
        <dbReference type="ARBA" id="ARBA00022747"/>
    </source>
</evidence>
<dbReference type="GO" id="GO:0004519">
    <property type="term" value="F:endonuclease activity"/>
    <property type="evidence" value="ECO:0007669"/>
    <property type="project" value="UniProtKB-KW"/>
</dbReference>
<dbReference type="PANTHER" id="PTHR30408">
    <property type="entry name" value="TYPE-1 RESTRICTION ENZYME ECOKI SPECIFICITY PROTEIN"/>
    <property type="match status" value="1"/>
</dbReference>
<evidence type="ECO:0000313" key="6">
    <source>
        <dbReference type="Proteomes" id="UP000293952"/>
    </source>
</evidence>
<dbReference type="InterPro" id="IPR052021">
    <property type="entry name" value="Type-I_RS_S_subunit"/>
</dbReference>
<gene>
    <name evidence="5" type="ORF">ERX46_01050</name>
</gene>
<dbReference type="InterPro" id="IPR000055">
    <property type="entry name" value="Restrct_endonuc_typeI_TRD"/>
</dbReference>
<name>A0A4Q4KQ61_9FLAO</name>
<keyword evidence="2" id="KW-0680">Restriction system</keyword>
<evidence type="ECO:0000256" key="3">
    <source>
        <dbReference type="ARBA" id="ARBA00023125"/>
    </source>
</evidence>
<feature type="domain" description="Type I restriction modification DNA specificity" evidence="4">
    <location>
        <begin position="197"/>
        <end position="342"/>
    </location>
</feature>
<dbReference type="Proteomes" id="UP000293952">
    <property type="component" value="Unassembled WGS sequence"/>
</dbReference>
<evidence type="ECO:0000259" key="4">
    <source>
        <dbReference type="Pfam" id="PF01420"/>
    </source>
</evidence>
<reference evidence="5 6" key="1">
    <citation type="submission" date="2019-02" db="EMBL/GenBank/DDBJ databases">
        <title>Genome sequence of the sea-ice species Brumimicrobium glaciale.</title>
        <authorList>
            <person name="Bowman J.P."/>
        </authorList>
    </citation>
    <scope>NUCLEOTIDE SEQUENCE [LARGE SCALE GENOMIC DNA]</scope>
    <source>
        <strain evidence="5 6">IC156</strain>
    </source>
</reference>
<dbReference type="Gene3D" id="3.90.220.20">
    <property type="entry name" value="DNA methylase specificity domains"/>
    <property type="match status" value="2"/>
</dbReference>
<dbReference type="CDD" id="cd17266">
    <property type="entry name" value="RMtype1_S_Sau1132ORF3780P-TRD2-CR2_like"/>
    <property type="match status" value="1"/>
</dbReference>
<keyword evidence="3" id="KW-0238">DNA-binding</keyword>
<proteinExistence type="inferred from homology"/>
<protein>
    <submittedName>
        <fullName evidence="5">Restriction endonuclease subunit S</fullName>
    </submittedName>
</protein>